<dbReference type="HOGENOM" id="CLU_1370429_0_0_6"/>
<reference evidence="1 2" key="1">
    <citation type="submission" date="2014-12" db="EMBL/GenBank/DDBJ databases">
        <title>Complete genome sequence of Francisella guanzhouensis strain 08HL01032 isolated from air-conditioning system in China.</title>
        <authorList>
            <person name="Svensson D."/>
            <person name="Ohrman C."/>
            <person name="Backman S."/>
            <person name="Karlsson E."/>
            <person name="Nilsson E."/>
            <person name="Bystrom M."/>
            <person name="Larkeryd A."/>
            <person name="Stenberg P."/>
            <person name="Scholtz H.C."/>
            <person name="Forsman M."/>
            <person name="Sjodin A."/>
        </authorList>
    </citation>
    <scope>NUCLEOTIDE SEQUENCE [LARGE SCALE GENOMIC DNA]</scope>
    <source>
        <strain evidence="1 2">08HL01032</strain>
    </source>
</reference>
<dbReference type="Proteomes" id="UP000031104">
    <property type="component" value="Chromosome"/>
</dbReference>
<dbReference type="EMBL" id="CP010427">
    <property type="protein sequence ID" value="AJC49189.1"/>
    <property type="molecule type" value="Genomic_DNA"/>
</dbReference>
<protein>
    <submittedName>
        <fullName evidence="1">Uncharacterized protein</fullName>
    </submittedName>
</protein>
<evidence type="ECO:0000313" key="1">
    <source>
        <dbReference type="EMBL" id="AJC49189.1"/>
    </source>
</evidence>
<proteinExistence type="predicted"/>
<dbReference type="AlphaFoldDB" id="A0A0A8E5G4"/>
<evidence type="ECO:0000313" key="2">
    <source>
        <dbReference type="Proteomes" id="UP000031104"/>
    </source>
</evidence>
<dbReference type="KEGG" id="fgu:SD28_05855"/>
<keyword evidence="2" id="KW-1185">Reference proteome</keyword>
<dbReference type="RefSeq" id="WP_039125014.1">
    <property type="nucleotide sequence ID" value="NZ_JACVKK010000027.1"/>
</dbReference>
<name>A0A0A8E5G4_9GAMM</name>
<accession>A0A0A8E5G4</accession>
<dbReference type="STRING" id="594679.SD28_05855"/>
<gene>
    <name evidence="1" type="ORF">SD28_05855</name>
</gene>
<organism evidence="1 2">
    <name type="scientific">Allofrancisella guangzhouensis</name>
    <dbReference type="NCBI Taxonomy" id="594679"/>
    <lineage>
        <taxon>Bacteria</taxon>
        <taxon>Pseudomonadati</taxon>
        <taxon>Pseudomonadota</taxon>
        <taxon>Gammaproteobacteria</taxon>
        <taxon>Thiotrichales</taxon>
        <taxon>Francisellaceae</taxon>
        <taxon>Allofrancisella</taxon>
    </lineage>
</organism>
<sequence>MYLLLSKKKLENSKDFYLYDIFYEKISVEFKAFKFNMLGQFYIYFEDKNINLLSPRFKSLIQKYNFPNERKVPVDYNGNKVENSCFGFSLIKRPGRDSYVFNIHNAFVGPLMAKFGLRFNGIARYALFRQIELLKVDSIYISGIVINGIVEPVSLNHYEKMFNEPNSFNSKSDPETLYFSLLDCSLNVYTDSEMYLIRC</sequence>